<name>A0A1C1YUK4_9HYPH</name>
<gene>
    <name evidence="1" type="ORF">AWJ14_13075</name>
</gene>
<dbReference type="AlphaFoldDB" id="A0A1C1YUK4"/>
<dbReference type="STRING" id="1480615.AWJ14_13075"/>
<comment type="caution">
    <text evidence="1">The sequence shown here is derived from an EMBL/GenBank/DDBJ whole genome shotgun (WGS) entry which is preliminary data.</text>
</comment>
<dbReference type="RefSeq" id="WP_066179637.1">
    <property type="nucleotide sequence ID" value="NZ_LQZT01000020.1"/>
</dbReference>
<dbReference type="OrthoDB" id="7877008at2"/>
<keyword evidence="2" id="KW-1185">Reference proteome</keyword>
<sequence length="477" mass="51199">MATGVPEFEEREGLESWLREKPADWAQAIAARSALRAFPLVFEVATFAERRLPMAGKQSLILMSWRATFISWAASKYPDYRMESLASAAANALSATAIGDITYIAIAKVARASALATTTTTAARAAKAAATAASNTAAAAATTAALTSAAAAASAESAVWAAVNTDAKFLQGNEKGCNAPSDLMAKLLWLEPTADKKRPGNYWPLFAREAFDHFSEIDWVKSSAWEMIIAWYLAISPHSRSAQPRTLWGEKADTVIAMQPKEFWEREPEEVLAAIAEIVDWAPPEAHLDSRQDRNRHVKANSIGRSHQVSAQAVGKALSDNREPLLFSLASLQQQIAEFRERVRGDNQLAPDFRAELIAFLDGLEASLSELAGLVPESADKGVSKEDAAEAATWLVKYKARILAGLEDYCAADNVADTTLPVGIILGCGTVGALVAGPMGFGAGAFFGQLVVRHAKPGTVGDKLKEVLEEAQDEPQD</sequence>
<evidence type="ECO:0000313" key="2">
    <source>
        <dbReference type="Proteomes" id="UP000094795"/>
    </source>
</evidence>
<dbReference type="Proteomes" id="UP000094795">
    <property type="component" value="Unassembled WGS sequence"/>
</dbReference>
<evidence type="ECO:0000313" key="1">
    <source>
        <dbReference type="EMBL" id="OCW57241.1"/>
    </source>
</evidence>
<protein>
    <submittedName>
        <fullName evidence="1">Uncharacterized protein</fullName>
    </submittedName>
</protein>
<proteinExistence type="predicted"/>
<organism evidence="1 2">
    <name type="scientific">Hoeflea olei</name>
    <dbReference type="NCBI Taxonomy" id="1480615"/>
    <lineage>
        <taxon>Bacteria</taxon>
        <taxon>Pseudomonadati</taxon>
        <taxon>Pseudomonadota</taxon>
        <taxon>Alphaproteobacteria</taxon>
        <taxon>Hyphomicrobiales</taxon>
        <taxon>Rhizobiaceae</taxon>
        <taxon>Hoeflea</taxon>
    </lineage>
</organism>
<accession>A0A1C1YUK4</accession>
<dbReference type="EMBL" id="LQZT01000020">
    <property type="protein sequence ID" value="OCW57241.1"/>
    <property type="molecule type" value="Genomic_DNA"/>
</dbReference>
<reference evidence="1 2" key="1">
    <citation type="submission" date="2015-12" db="EMBL/GenBank/DDBJ databases">
        <authorList>
            <person name="Shamseldin A."/>
            <person name="Moawad H."/>
            <person name="Abd El-Rahim W.M."/>
            <person name="Sadowsky M.J."/>
        </authorList>
    </citation>
    <scope>NUCLEOTIDE SEQUENCE [LARGE SCALE GENOMIC DNA]</scope>
    <source>
        <strain evidence="1 2">JC234</strain>
    </source>
</reference>